<evidence type="ECO:0000313" key="2">
    <source>
        <dbReference type="Proteomes" id="UP001227192"/>
    </source>
</evidence>
<reference evidence="1" key="1">
    <citation type="submission" date="2015-06" db="EMBL/GenBank/DDBJ databases">
        <authorList>
            <person name="Nguyen H."/>
        </authorList>
    </citation>
    <scope>NUCLEOTIDE SEQUENCE</scope>
    <source>
        <strain evidence="1">DAOM 180753</strain>
    </source>
</reference>
<name>A0AAI9T6D7_PENTH</name>
<dbReference type="EMBL" id="LACB01000923">
    <property type="protein sequence ID" value="KAJ9481085.1"/>
    <property type="molecule type" value="Genomic_DNA"/>
</dbReference>
<organism evidence="1 2">
    <name type="scientific">Penicillium thymicola</name>
    <dbReference type="NCBI Taxonomy" id="293382"/>
    <lineage>
        <taxon>Eukaryota</taxon>
        <taxon>Fungi</taxon>
        <taxon>Dikarya</taxon>
        <taxon>Ascomycota</taxon>
        <taxon>Pezizomycotina</taxon>
        <taxon>Eurotiomycetes</taxon>
        <taxon>Eurotiomycetidae</taxon>
        <taxon>Eurotiales</taxon>
        <taxon>Aspergillaceae</taxon>
        <taxon>Penicillium</taxon>
    </lineage>
</organism>
<reference evidence="1" key="2">
    <citation type="journal article" date="2016" name="Fungal Biol.">
        <title>Ochratoxin A production by Penicillium thymicola.</title>
        <authorList>
            <person name="Nguyen H.D.T."/>
            <person name="McMullin D.R."/>
            <person name="Ponomareva E."/>
            <person name="Riley R."/>
            <person name="Pomraning K.R."/>
            <person name="Baker S.E."/>
            <person name="Seifert K.A."/>
        </authorList>
    </citation>
    <scope>NUCLEOTIDE SEQUENCE</scope>
    <source>
        <strain evidence="1">DAOM 180753</strain>
    </source>
</reference>
<protein>
    <submittedName>
        <fullName evidence="1">Uncharacterized protein</fullName>
    </submittedName>
</protein>
<proteinExistence type="predicted"/>
<evidence type="ECO:0000313" key="1">
    <source>
        <dbReference type="EMBL" id="KAJ9481085.1"/>
    </source>
</evidence>
<sequence>MWGPIIERPCLGRKLISLDCIISESPQRSHRGQEYITNESAFRSTWFLSIIGLVVEFVVAIDEARVRFTDDALDIFVLDIITTSCNNKKIVGRCNPELKSPSLIGGTGAIKIEDRNNKKVTA</sequence>
<gene>
    <name evidence="1" type="ORF">VN97_g12418</name>
</gene>
<dbReference type="Proteomes" id="UP001227192">
    <property type="component" value="Unassembled WGS sequence"/>
</dbReference>
<accession>A0AAI9T6D7</accession>
<keyword evidence="2" id="KW-1185">Reference proteome</keyword>
<dbReference type="AlphaFoldDB" id="A0AAI9T6D7"/>
<comment type="caution">
    <text evidence="1">The sequence shown here is derived from an EMBL/GenBank/DDBJ whole genome shotgun (WGS) entry which is preliminary data.</text>
</comment>